<name>S7VEB7_9BACT</name>
<proteinExistence type="predicted"/>
<evidence type="ECO:0000313" key="4">
    <source>
        <dbReference type="EMBL" id="EPR68371.1"/>
    </source>
</evidence>
<dbReference type="GO" id="GO:0005737">
    <property type="term" value="C:cytoplasm"/>
    <property type="evidence" value="ECO:0007669"/>
    <property type="project" value="TreeGrafter"/>
</dbReference>
<keyword evidence="2 4" id="KW-0418">Kinase</keyword>
<dbReference type="AlphaFoldDB" id="S7VEB7"/>
<dbReference type="PANTHER" id="PTHR43435">
    <property type="entry name" value="RIBULOKINASE"/>
    <property type="match status" value="1"/>
</dbReference>
<evidence type="ECO:0000256" key="1">
    <source>
        <dbReference type="ARBA" id="ARBA00022679"/>
    </source>
</evidence>
<dbReference type="Gene3D" id="3.30.420.40">
    <property type="match status" value="1"/>
</dbReference>
<dbReference type="EMBL" id="ATNM01000105">
    <property type="protein sequence ID" value="EPR68371.1"/>
    <property type="molecule type" value="Genomic_DNA"/>
</dbReference>
<dbReference type="GO" id="GO:0019321">
    <property type="term" value="P:pentose metabolic process"/>
    <property type="evidence" value="ECO:0007669"/>
    <property type="project" value="TreeGrafter"/>
</dbReference>
<dbReference type="SUPFAM" id="SSF53067">
    <property type="entry name" value="Actin-like ATPase domain"/>
    <property type="match status" value="1"/>
</dbReference>
<dbReference type="Proteomes" id="UP000014974">
    <property type="component" value="Unassembled WGS sequence"/>
</dbReference>
<comment type="caution">
    <text evidence="4">The sequence shown here is derived from an EMBL/GenBank/DDBJ whole genome shotgun (WGS) entry which is preliminary data.</text>
</comment>
<dbReference type="eggNOG" id="COG1069">
    <property type="taxonomic scope" value="Bacteria"/>
</dbReference>
<keyword evidence="1 4" id="KW-0808">Transferase</keyword>
<gene>
    <name evidence="4" type="ORF">ADICYQ_2663</name>
</gene>
<accession>S7VEB7</accession>
<reference evidence="4 5" key="1">
    <citation type="journal article" date="2013" name="Genome Announc.">
        <title>Draft Genome Sequence of Cyclobacterium qasimii Strain M12-11BT, Isolated from Arctic Marine Sediment.</title>
        <authorList>
            <person name="Shivaji S."/>
            <person name="Ara S."/>
            <person name="Singh A."/>
            <person name="Kumar Pinnaka A."/>
        </authorList>
    </citation>
    <scope>NUCLEOTIDE SEQUENCE [LARGE SCALE GENOMIC DNA]</scope>
    <source>
        <strain evidence="4 5">M12-11B</strain>
    </source>
</reference>
<dbReference type="InterPro" id="IPR018483">
    <property type="entry name" value="Carb_kinase_FGGY_CS"/>
</dbReference>
<dbReference type="InterPro" id="IPR043129">
    <property type="entry name" value="ATPase_NBD"/>
</dbReference>
<dbReference type="PATRIC" id="fig|641524.5.peg.2640"/>
<feature type="domain" description="Carbohydrate kinase FGGY C-terminal" evidence="3">
    <location>
        <begin position="3"/>
        <end position="186"/>
    </location>
</feature>
<evidence type="ECO:0000256" key="2">
    <source>
        <dbReference type="ARBA" id="ARBA00022777"/>
    </source>
</evidence>
<dbReference type="PANTHER" id="PTHR43435:SF4">
    <property type="entry name" value="FGGY CARBOHYDRATE KINASE DOMAIN-CONTAINING PROTEIN"/>
    <property type="match status" value="1"/>
</dbReference>
<dbReference type="InterPro" id="IPR018485">
    <property type="entry name" value="FGGY_C"/>
</dbReference>
<sequence length="235" mass="25267">MDGSVIPGKIGLEAGQSAFGDVLAWFVKLLLKPVRNTINDSSLDEALKNQTIDLLEENLILTLSNEAEKISPESTQVLALDWINGRRTPDANQNLKGAIKGLDMGSDAAHVFKALVESICFGSKRIIERFRQEGVTIQQVIGLGGVAKKSTLVMQTLADVLDMPIKVAKSEQAPALGAAIYAATAAGIYPTVTGAIAAMGNGFDKVYYPNPANAKIYKAKYEEYLTFGDFIENQS</sequence>
<evidence type="ECO:0000259" key="3">
    <source>
        <dbReference type="Pfam" id="PF02782"/>
    </source>
</evidence>
<organism evidence="4 5">
    <name type="scientific">Cyclobacterium qasimii M12-11B</name>
    <dbReference type="NCBI Taxonomy" id="641524"/>
    <lineage>
        <taxon>Bacteria</taxon>
        <taxon>Pseudomonadati</taxon>
        <taxon>Bacteroidota</taxon>
        <taxon>Cytophagia</taxon>
        <taxon>Cytophagales</taxon>
        <taxon>Cyclobacteriaceae</taxon>
        <taxon>Cyclobacterium</taxon>
    </lineage>
</organism>
<dbReference type="EC" id="2.7.1.16" evidence="4"/>
<dbReference type="Pfam" id="PF02782">
    <property type="entry name" value="FGGY_C"/>
    <property type="match status" value="1"/>
</dbReference>
<dbReference type="GO" id="GO:0019150">
    <property type="term" value="F:D-ribulokinase activity"/>
    <property type="evidence" value="ECO:0007669"/>
    <property type="project" value="TreeGrafter"/>
</dbReference>
<dbReference type="STRING" id="641524.ADICYQ_2663"/>
<dbReference type="GO" id="GO:0008741">
    <property type="term" value="F:ribulokinase activity"/>
    <property type="evidence" value="ECO:0007669"/>
    <property type="project" value="UniProtKB-EC"/>
</dbReference>
<evidence type="ECO:0000313" key="5">
    <source>
        <dbReference type="Proteomes" id="UP000014974"/>
    </source>
</evidence>
<dbReference type="PROSITE" id="PS00445">
    <property type="entry name" value="FGGY_KINASES_2"/>
    <property type="match status" value="1"/>
</dbReference>
<protein>
    <submittedName>
        <fullName evidence="4">Ribulokinase</fullName>
        <ecNumber evidence="4">2.7.1.16</ecNumber>
    </submittedName>
</protein>